<dbReference type="AlphaFoldDB" id="A0A0C9UW79"/>
<dbReference type="Gene3D" id="2.130.10.10">
    <property type="entry name" value="YVTN repeat-like/Quinoprotein amine dehydrogenase"/>
    <property type="match status" value="1"/>
</dbReference>
<name>A0A0C9UW79_SPHS4</name>
<dbReference type="Proteomes" id="UP000054279">
    <property type="component" value="Unassembled WGS sequence"/>
</dbReference>
<evidence type="ECO:0000313" key="2">
    <source>
        <dbReference type="Proteomes" id="UP000054279"/>
    </source>
</evidence>
<evidence type="ECO:0000313" key="1">
    <source>
        <dbReference type="EMBL" id="KIJ29385.1"/>
    </source>
</evidence>
<dbReference type="EMBL" id="KN837284">
    <property type="protein sequence ID" value="KIJ29385.1"/>
    <property type="molecule type" value="Genomic_DNA"/>
</dbReference>
<accession>A0A0C9UW79</accession>
<dbReference type="InterPro" id="IPR011047">
    <property type="entry name" value="Quinoprotein_ADH-like_sf"/>
</dbReference>
<dbReference type="OrthoDB" id="2654453at2759"/>
<proteinExistence type="predicted"/>
<sequence>MVNVESTSYLISSRGSTAVDVPANRFVIDNATNGSDLHRLDNGTQLRTYETGLHERRIPKQVVFAEDGRLVVGGSDHGKIYLFDRDSGRLLGILPHARRQVVQTVTILQNQDWAFYNPWLYKQMLHSMHTWNVKLTSTKTLGSVPPSVPPPIPQDAALYMAAVQDIVQKTLKDMSTAQLMQDFGRVSEKREAETAKRQRRNAEKSIIFASYSLRIEASLFSSSSVCIGIYTHKHILY</sequence>
<organism evidence="1 2">
    <name type="scientific">Sphaerobolus stellatus (strain SS14)</name>
    <dbReference type="NCBI Taxonomy" id="990650"/>
    <lineage>
        <taxon>Eukaryota</taxon>
        <taxon>Fungi</taxon>
        <taxon>Dikarya</taxon>
        <taxon>Basidiomycota</taxon>
        <taxon>Agaricomycotina</taxon>
        <taxon>Agaricomycetes</taxon>
        <taxon>Phallomycetidae</taxon>
        <taxon>Geastrales</taxon>
        <taxon>Sphaerobolaceae</taxon>
        <taxon>Sphaerobolus</taxon>
    </lineage>
</organism>
<dbReference type="InterPro" id="IPR015943">
    <property type="entry name" value="WD40/YVTN_repeat-like_dom_sf"/>
</dbReference>
<keyword evidence="2" id="KW-1185">Reference proteome</keyword>
<dbReference type="HOGENOM" id="CLU_1171254_0_0_1"/>
<reference evidence="1 2" key="1">
    <citation type="submission" date="2014-06" db="EMBL/GenBank/DDBJ databases">
        <title>Evolutionary Origins and Diversification of the Mycorrhizal Mutualists.</title>
        <authorList>
            <consortium name="DOE Joint Genome Institute"/>
            <consortium name="Mycorrhizal Genomics Consortium"/>
            <person name="Kohler A."/>
            <person name="Kuo A."/>
            <person name="Nagy L.G."/>
            <person name="Floudas D."/>
            <person name="Copeland A."/>
            <person name="Barry K.W."/>
            <person name="Cichocki N."/>
            <person name="Veneault-Fourrey C."/>
            <person name="LaButti K."/>
            <person name="Lindquist E.A."/>
            <person name="Lipzen A."/>
            <person name="Lundell T."/>
            <person name="Morin E."/>
            <person name="Murat C."/>
            <person name="Riley R."/>
            <person name="Ohm R."/>
            <person name="Sun H."/>
            <person name="Tunlid A."/>
            <person name="Henrissat B."/>
            <person name="Grigoriev I.V."/>
            <person name="Hibbett D.S."/>
            <person name="Martin F."/>
        </authorList>
    </citation>
    <scope>NUCLEOTIDE SEQUENCE [LARGE SCALE GENOMIC DNA]</scope>
    <source>
        <strain evidence="1 2">SS14</strain>
    </source>
</reference>
<dbReference type="SUPFAM" id="SSF50998">
    <property type="entry name" value="Quinoprotein alcohol dehydrogenase-like"/>
    <property type="match status" value="1"/>
</dbReference>
<protein>
    <submittedName>
        <fullName evidence="1">Uncharacterized protein</fullName>
    </submittedName>
</protein>
<gene>
    <name evidence="1" type="ORF">M422DRAFT_269222</name>
</gene>